<feature type="region of interest" description="Disordered" evidence="6">
    <location>
        <begin position="295"/>
        <end position="322"/>
    </location>
</feature>
<feature type="domain" description="NAC" evidence="7">
    <location>
        <begin position="15"/>
        <end position="188"/>
    </location>
</feature>
<evidence type="ECO:0000256" key="4">
    <source>
        <dbReference type="ARBA" id="ARBA00023163"/>
    </source>
</evidence>
<evidence type="ECO:0000313" key="8">
    <source>
        <dbReference type="Proteomes" id="UP000087171"/>
    </source>
</evidence>
<evidence type="ECO:0000256" key="3">
    <source>
        <dbReference type="ARBA" id="ARBA00023125"/>
    </source>
</evidence>
<dbReference type="Gene3D" id="2.170.150.80">
    <property type="entry name" value="NAC domain"/>
    <property type="match status" value="1"/>
</dbReference>
<dbReference type="Proteomes" id="UP000087171">
    <property type="component" value="Chromosome Ca6"/>
</dbReference>
<dbReference type="PANTHER" id="PTHR31719:SF241">
    <property type="entry name" value="NAC TRANSCRIPTION FACTOR 56"/>
    <property type="match status" value="1"/>
</dbReference>
<dbReference type="STRING" id="3827.A0A1S2YHS7"/>
<dbReference type="RefSeq" id="XP_004505006.1">
    <property type="nucleotide sequence ID" value="XM_004504949.3"/>
</dbReference>
<gene>
    <name evidence="9" type="primary">NAC50</name>
</gene>
<proteinExistence type="predicted"/>
<dbReference type="GeneID" id="101488542"/>
<reference evidence="9" key="2">
    <citation type="submission" date="2025-08" db="UniProtKB">
        <authorList>
            <consortium name="RefSeq"/>
        </authorList>
    </citation>
    <scope>IDENTIFICATION</scope>
    <source>
        <tissue evidence="9">Etiolated seedlings</tissue>
    </source>
</reference>
<comment type="subcellular location">
    <subcellularLocation>
        <location evidence="1">Nucleus</location>
    </subcellularLocation>
</comment>
<evidence type="ECO:0000256" key="2">
    <source>
        <dbReference type="ARBA" id="ARBA00023015"/>
    </source>
</evidence>
<dbReference type="PANTHER" id="PTHR31719">
    <property type="entry name" value="NAC TRANSCRIPTION FACTOR 56"/>
    <property type="match status" value="1"/>
</dbReference>
<keyword evidence="3" id="KW-0238">DNA-binding</keyword>
<keyword evidence="2" id="KW-0805">Transcription regulation</keyword>
<evidence type="ECO:0000256" key="5">
    <source>
        <dbReference type="ARBA" id="ARBA00023242"/>
    </source>
</evidence>
<organism evidence="8 9">
    <name type="scientific">Cicer arietinum</name>
    <name type="common">Chickpea</name>
    <name type="synonym">Garbanzo</name>
    <dbReference type="NCBI Taxonomy" id="3827"/>
    <lineage>
        <taxon>Eukaryota</taxon>
        <taxon>Viridiplantae</taxon>
        <taxon>Streptophyta</taxon>
        <taxon>Embryophyta</taxon>
        <taxon>Tracheophyta</taxon>
        <taxon>Spermatophyta</taxon>
        <taxon>Magnoliopsida</taxon>
        <taxon>eudicotyledons</taxon>
        <taxon>Gunneridae</taxon>
        <taxon>Pentapetalae</taxon>
        <taxon>rosids</taxon>
        <taxon>fabids</taxon>
        <taxon>Fabales</taxon>
        <taxon>Fabaceae</taxon>
        <taxon>Papilionoideae</taxon>
        <taxon>50 kb inversion clade</taxon>
        <taxon>NPAAA clade</taxon>
        <taxon>Hologalegina</taxon>
        <taxon>IRL clade</taxon>
        <taxon>Cicereae</taxon>
        <taxon>Cicer</taxon>
    </lineage>
</organism>
<dbReference type="InterPro" id="IPR036093">
    <property type="entry name" value="NAC_dom_sf"/>
</dbReference>
<dbReference type="OrthoDB" id="1921961at2759"/>
<keyword evidence="8" id="KW-1185">Reference proteome</keyword>
<keyword evidence="5" id="KW-0539">Nucleus</keyword>
<dbReference type="GO" id="GO:0043565">
    <property type="term" value="F:sequence-specific DNA binding"/>
    <property type="evidence" value="ECO:0007669"/>
    <property type="project" value="UniProtKB-ARBA"/>
</dbReference>
<feature type="region of interest" description="Disordered" evidence="6">
    <location>
        <begin position="1"/>
        <end position="20"/>
    </location>
</feature>
<evidence type="ECO:0000256" key="1">
    <source>
        <dbReference type="ARBA" id="ARBA00004123"/>
    </source>
</evidence>
<dbReference type="PaxDb" id="3827-XP_004505006.1"/>
<name>A0A1S2YHS7_CICAR</name>
<dbReference type="FunFam" id="2.170.150.80:FF:000005">
    <property type="entry name" value="NAC transcription factor 56"/>
    <property type="match status" value="1"/>
</dbReference>
<protein>
    <submittedName>
        <fullName evidence="9">NAC transcription factor 25</fullName>
    </submittedName>
</protein>
<dbReference type="KEGG" id="cam:101488542"/>
<dbReference type="SUPFAM" id="SSF101941">
    <property type="entry name" value="NAC domain"/>
    <property type="match status" value="1"/>
</dbReference>
<feature type="compositionally biased region" description="Low complexity" evidence="6">
    <location>
        <begin position="1"/>
        <end position="12"/>
    </location>
</feature>
<reference evidence="8" key="1">
    <citation type="journal article" date="2013" name="Nat. Biotechnol.">
        <title>Draft genome sequence of chickpea (Cicer arietinum) provides a resource for trait improvement.</title>
        <authorList>
            <person name="Varshney R.K."/>
            <person name="Song C."/>
            <person name="Saxena R.K."/>
            <person name="Azam S."/>
            <person name="Yu S."/>
            <person name="Sharpe A.G."/>
            <person name="Cannon S."/>
            <person name="Baek J."/>
            <person name="Rosen B.D."/>
            <person name="Tar'an B."/>
            <person name="Millan T."/>
            <person name="Zhang X."/>
            <person name="Ramsay L.D."/>
            <person name="Iwata A."/>
            <person name="Wang Y."/>
            <person name="Nelson W."/>
            <person name="Farmer A.D."/>
            <person name="Gaur P.M."/>
            <person name="Soderlund C."/>
            <person name="Penmetsa R.V."/>
            <person name="Xu C."/>
            <person name="Bharti A.K."/>
            <person name="He W."/>
            <person name="Winter P."/>
            <person name="Zhao S."/>
            <person name="Hane J.K."/>
            <person name="Carrasquilla-Garcia N."/>
            <person name="Condie J.A."/>
            <person name="Upadhyaya H.D."/>
            <person name="Luo M.C."/>
            <person name="Thudi M."/>
            <person name="Gowda C.L."/>
            <person name="Singh N.P."/>
            <person name="Lichtenzveig J."/>
            <person name="Gali K.K."/>
            <person name="Rubio J."/>
            <person name="Nadarajan N."/>
            <person name="Dolezel J."/>
            <person name="Bansal K.C."/>
            <person name="Xu X."/>
            <person name="Edwards D."/>
            <person name="Zhang G."/>
            <person name="Kahl G."/>
            <person name="Gil J."/>
            <person name="Singh K.B."/>
            <person name="Datta S.K."/>
            <person name="Jackson S.A."/>
            <person name="Wang J."/>
            <person name="Cook D.R."/>
        </authorList>
    </citation>
    <scope>NUCLEOTIDE SEQUENCE [LARGE SCALE GENOMIC DNA]</scope>
    <source>
        <strain evidence="8">cv. CDC Frontier</strain>
    </source>
</reference>
<keyword evidence="4" id="KW-0804">Transcription</keyword>
<dbReference type="eggNOG" id="ENOG502QRBC">
    <property type="taxonomic scope" value="Eukaryota"/>
</dbReference>
<dbReference type="GO" id="GO:0005634">
    <property type="term" value="C:nucleus"/>
    <property type="evidence" value="ECO:0007669"/>
    <property type="project" value="UniProtKB-SubCell"/>
</dbReference>
<accession>A0A1S2YHS7</accession>
<dbReference type="PROSITE" id="PS51005">
    <property type="entry name" value="NAC"/>
    <property type="match status" value="1"/>
</dbReference>
<dbReference type="GO" id="GO:0048316">
    <property type="term" value="P:seed development"/>
    <property type="evidence" value="ECO:0007669"/>
    <property type="project" value="UniProtKB-ARBA"/>
</dbReference>
<dbReference type="GO" id="GO:0006355">
    <property type="term" value="P:regulation of DNA-templated transcription"/>
    <property type="evidence" value="ECO:0007669"/>
    <property type="project" value="InterPro"/>
</dbReference>
<dbReference type="Pfam" id="PF02365">
    <property type="entry name" value="NAM"/>
    <property type="match status" value="1"/>
</dbReference>
<dbReference type="SMR" id="A0A1S2YHS7"/>
<dbReference type="AlphaFoldDB" id="A0A1S2YHS7"/>
<evidence type="ECO:0000313" key="9">
    <source>
        <dbReference type="RefSeq" id="XP_004505006.1"/>
    </source>
</evidence>
<evidence type="ECO:0000256" key="6">
    <source>
        <dbReference type="SAM" id="MobiDB-lite"/>
    </source>
</evidence>
<evidence type="ECO:0000259" key="7">
    <source>
        <dbReference type="PROSITE" id="PS51005"/>
    </source>
</evidence>
<sequence length="364" mass="41065">MDSTDSSSCSPHPHLPPGFRFHPTDEELVVHYLKRKAASAPLPVAIIAEIDLYKFDPWELPSKASFGEQEWYFFSPRDRKYPNGARPNRAATSGYWKATGTDKPILTTDGHMKVGVKKALVFYGGKPPKGVKTNWIMHEYRLITDHNHNIHSYNATSKTPPLPADPPNLNKKNSLRLDDWVLCRIYKKSNSSTMPRPPLMDQYDKELSMDHHHTMLPLTNMQQNNTKLPSSRSTSSYGLENDDNFFDGILAADQHQHQHHHEEMQNGCGSHDINSKNDNNDSFPMKRALTASSQFWNETGSPGSSSSSKRFHGDLNSGNSNAEENNSFVSLLSQLPTTTTFHPNAILGDAVIRQQFQLPNINWN</sequence>
<dbReference type="InterPro" id="IPR003441">
    <property type="entry name" value="NAC-dom"/>
</dbReference>